<dbReference type="Pfam" id="PF01121">
    <property type="entry name" value="CoaE"/>
    <property type="match status" value="1"/>
</dbReference>
<keyword evidence="6" id="KW-1185">Reference proteome</keyword>
<dbReference type="Proteomes" id="UP001056708">
    <property type="component" value="Chromosome"/>
</dbReference>
<comment type="function">
    <text evidence="3">Catalyzes the phosphorylation of the 3'-hydroxyl group of dephosphocoenzyme A to form coenzyme A.</text>
</comment>
<dbReference type="Gene3D" id="3.40.50.300">
    <property type="entry name" value="P-loop containing nucleotide triphosphate hydrolases"/>
    <property type="match status" value="1"/>
</dbReference>
<keyword evidence="3" id="KW-0173">Coenzyme A biosynthesis</keyword>
<reference evidence="5" key="1">
    <citation type="submission" date="2022-06" db="EMBL/GenBank/DDBJ databases">
        <title>Genome sequence of Phormidium yuhuli AB48 isolated from an industrial photobioreactor environment.</title>
        <authorList>
            <person name="Qiu Y."/>
            <person name="Noonan A.J.C."/>
            <person name="Dofher K."/>
            <person name="Koch M."/>
            <person name="Kieft B."/>
            <person name="Lin X."/>
            <person name="Ziels R.M."/>
            <person name="Hallam S.J."/>
        </authorList>
    </citation>
    <scope>NUCLEOTIDE SEQUENCE</scope>
    <source>
        <strain evidence="5">AB48</strain>
    </source>
</reference>
<dbReference type="EC" id="2.7.1.24" evidence="3 4"/>
<protein>
    <recommendedName>
        <fullName evidence="3 4">Dephospho-CoA kinase</fullName>
        <ecNumber evidence="3 4">2.7.1.24</ecNumber>
    </recommendedName>
    <alternativeName>
        <fullName evidence="3">Dephosphocoenzyme A kinase</fullName>
    </alternativeName>
</protein>
<keyword evidence="3" id="KW-0963">Cytoplasm</keyword>
<evidence type="ECO:0000256" key="4">
    <source>
        <dbReference type="NCBIfam" id="TIGR00152"/>
    </source>
</evidence>
<dbReference type="InterPro" id="IPR027417">
    <property type="entry name" value="P-loop_NTPase"/>
</dbReference>
<evidence type="ECO:0000313" key="5">
    <source>
        <dbReference type="EMBL" id="USR92560.1"/>
    </source>
</evidence>
<dbReference type="NCBIfam" id="TIGR00152">
    <property type="entry name" value="dephospho-CoA kinase"/>
    <property type="match status" value="1"/>
</dbReference>
<dbReference type="HAMAP" id="MF_00376">
    <property type="entry name" value="Dephospho_CoA_kinase"/>
    <property type="match status" value="1"/>
</dbReference>
<sequence>MTPVIGLTGGIASGKSTIATYLEREYHWPLLDADSLAREAVRPGIGVLTRIVERYGEGMLHRDGSLNRAALGERIFAGTSEAQQERQWLEQQIHPWIREQFREAIAQAPSWPPLLLVVPLLFEAQMTDLVTEIWVVYCTPEQQRARLRQRDGYDEAQVRSRLEAQMPLAEKCQQATLVLDNSGPSARWQQQIKQWLQQVERVE</sequence>
<name>A0ABY5AUL0_9CYAN</name>
<gene>
    <name evidence="3 5" type="primary">coaE</name>
    <name evidence="5" type="ORF">NEA10_07540</name>
</gene>
<keyword evidence="3 5" id="KW-0418">Kinase</keyword>
<evidence type="ECO:0000256" key="1">
    <source>
        <dbReference type="ARBA" id="ARBA00022741"/>
    </source>
</evidence>
<dbReference type="PROSITE" id="PS51219">
    <property type="entry name" value="DPCK"/>
    <property type="match status" value="1"/>
</dbReference>
<dbReference type="PANTHER" id="PTHR10695">
    <property type="entry name" value="DEPHOSPHO-COA KINASE-RELATED"/>
    <property type="match status" value="1"/>
</dbReference>
<comment type="subcellular location">
    <subcellularLocation>
        <location evidence="3">Cytoplasm</location>
    </subcellularLocation>
</comment>
<evidence type="ECO:0000256" key="2">
    <source>
        <dbReference type="ARBA" id="ARBA00022840"/>
    </source>
</evidence>
<dbReference type="SUPFAM" id="SSF52540">
    <property type="entry name" value="P-loop containing nucleoside triphosphate hydrolases"/>
    <property type="match status" value="1"/>
</dbReference>
<evidence type="ECO:0000256" key="3">
    <source>
        <dbReference type="HAMAP-Rule" id="MF_00376"/>
    </source>
</evidence>
<dbReference type="CDD" id="cd02022">
    <property type="entry name" value="DPCK"/>
    <property type="match status" value="1"/>
</dbReference>
<comment type="catalytic activity">
    <reaction evidence="3">
        <text>3'-dephospho-CoA + ATP = ADP + CoA + H(+)</text>
        <dbReference type="Rhea" id="RHEA:18245"/>
        <dbReference type="ChEBI" id="CHEBI:15378"/>
        <dbReference type="ChEBI" id="CHEBI:30616"/>
        <dbReference type="ChEBI" id="CHEBI:57287"/>
        <dbReference type="ChEBI" id="CHEBI:57328"/>
        <dbReference type="ChEBI" id="CHEBI:456216"/>
        <dbReference type="EC" id="2.7.1.24"/>
    </reaction>
</comment>
<dbReference type="EMBL" id="CP098611">
    <property type="protein sequence ID" value="USR92560.1"/>
    <property type="molecule type" value="Genomic_DNA"/>
</dbReference>
<organism evidence="5 6">
    <name type="scientific">Phormidium yuhuli AB48</name>
    <dbReference type="NCBI Taxonomy" id="2940671"/>
    <lineage>
        <taxon>Bacteria</taxon>
        <taxon>Bacillati</taxon>
        <taxon>Cyanobacteriota</taxon>
        <taxon>Cyanophyceae</taxon>
        <taxon>Oscillatoriophycideae</taxon>
        <taxon>Oscillatoriales</taxon>
        <taxon>Oscillatoriaceae</taxon>
        <taxon>Phormidium</taxon>
        <taxon>Phormidium yuhuli</taxon>
    </lineage>
</organism>
<dbReference type="InterPro" id="IPR001977">
    <property type="entry name" value="Depp_CoAkinase"/>
</dbReference>
<keyword evidence="2 3" id="KW-0067">ATP-binding</keyword>
<feature type="binding site" evidence="3">
    <location>
        <begin position="12"/>
        <end position="17"/>
    </location>
    <ligand>
        <name>ATP</name>
        <dbReference type="ChEBI" id="CHEBI:30616"/>
    </ligand>
</feature>
<comment type="similarity">
    <text evidence="3">Belongs to the CoaE family.</text>
</comment>
<keyword evidence="1 3" id="KW-0547">Nucleotide-binding</keyword>
<dbReference type="PANTHER" id="PTHR10695:SF46">
    <property type="entry name" value="BIFUNCTIONAL COENZYME A SYNTHASE-RELATED"/>
    <property type="match status" value="1"/>
</dbReference>
<accession>A0ABY5AUL0</accession>
<evidence type="ECO:0000313" key="6">
    <source>
        <dbReference type="Proteomes" id="UP001056708"/>
    </source>
</evidence>
<keyword evidence="3 5" id="KW-0808">Transferase</keyword>
<proteinExistence type="inferred from homology"/>
<comment type="pathway">
    <text evidence="3">Cofactor biosynthesis; coenzyme A biosynthesis; CoA from (R)-pantothenate: step 5/5.</text>
</comment>
<dbReference type="GO" id="GO:0004140">
    <property type="term" value="F:dephospho-CoA kinase activity"/>
    <property type="evidence" value="ECO:0007669"/>
    <property type="project" value="UniProtKB-EC"/>
</dbReference>